<comment type="similarity">
    <text evidence="7">Belongs to the binding-protein-dependent transport system permease family.</text>
</comment>
<dbReference type="Gene3D" id="1.10.3720.10">
    <property type="entry name" value="MetI-like"/>
    <property type="match status" value="1"/>
</dbReference>
<reference evidence="9 10" key="1">
    <citation type="submission" date="2015-12" db="EMBL/GenBank/DDBJ databases">
        <title>Draft genome sequence of Streptomyces silvensis ATCC 53525, a producer of novel hormone antagonists.</title>
        <authorList>
            <person name="Johnston C.W."/>
            <person name="Li Y."/>
            <person name="Magarvey N.A."/>
        </authorList>
    </citation>
    <scope>NUCLEOTIDE SEQUENCE [LARGE SCALE GENOMIC DNA]</scope>
    <source>
        <strain evidence="9 10">ATCC 53525</strain>
    </source>
</reference>
<keyword evidence="6 7" id="KW-0472">Membrane</keyword>
<dbReference type="GO" id="GO:0055085">
    <property type="term" value="P:transmembrane transport"/>
    <property type="evidence" value="ECO:0007669"/>
    <property type="project" value="InterPro"/>
</dbReference>
<dbReference type="Pfam" id="PF00528">
    <property type="entry name" value="BPD_transp_1"/>
    <property type="match status" value="1"/>
</dbReference>
<organism evidence="9 10">
    <name type="scientific">Streptomyces silvensis</name>
    <dbReference type="NCBI Taxonomy" id="1765722"/>
    <lineage>
        <taxon>Bacteria</taxon>
        <taxon>Bacillati</taxon>
        <taxon>Actinomycetota</taxon>
        <taxon>Actinomycetes</taxon>
        <taxon>Kitasatosporales</taxon>
        <taxon>Streptomycetaceae</taxon>
        <taxon>Streptomyces</taxon>
    </lineage>
</organism>
<feature type="domain" description="ABC transmembrane type-1" evidence="8">
    <location>
        <begin position="70"/>
        <end position="254"/>
    </location>
</feature>
<sequence length="269" mass="29095">MTPRPRRVLGAAVARGWLLVLLLLVWEAAARRAGDLYFPPPTRIVRTMRELWWSGPPSRLWLSEQAVDDFVPSLARLLLGWALAGVAGVVVGVGIGLSRVAFHLADPVLQFGRAVPPPALIPFFMVVFGLGTSMHLAVVVFGAVWPVLLNTADGVRSVEPLHLDSARVCGLGGWARLRYVVLPAAAPRIFTGLRVALGFALILVVVAELMGSADGIGTRLNAAEREFRPDRLWAGIVLLGAVGCVLNALFLLVERRALAWHRGARRMST</sequence>
<dbReference type="STRING" id="1765722.AT728_35390"/>
<dbReference type="AlphaFoldDB" id="A0A0W7WW64"/>
<dbReference type="EMBL" id="LOCL01000052">
    <property type="protein sequence ID" value="KUF14780.1"/>
    <property type="molecule type" value="Genomic_DNA"/>
</dbReference>
<evidence type="ECO:0000256" key="2">
    <source>
        <dbReference type="ARBA" id="ARBA00022448"/>
    </source>
</evidence>
<evidence type="ECO:0000256" key="6">
    <source>
        <dbReference type="ARBA" id="ARBA00023136"/>
    </source>
</evidence>
<dbReference type="CDD" id="cd06261">
    <property type="entry name" value="TM_PBP2"/>
    <property type="match status" value="1"/>
</dbReference>
<evidence type="ECO:0000256" key="5">
    <source>
        <dbReference type="ARBA" id="ARBA00022989"/>
    </source>
</evidence>
<evidence type="ECO:0000313" key="9">
    <source>
        <dbReference type="EMBL" id="KUF14780.1"/>
    </source>
</evidence>
<dbReference type="PANTHER" id="PTHR30151:SF0">
    <property type="entry name" value="ABC TRANSPORTER PERMEASE PROTEIN MJ0413-RELATED"/>
    <property type="match status" value="1"/>
</dbReference>
<dbReference type="OrthoDB" id="3173654at2"/>
<evidence type="ECO:0000313" key="10">
    <source>
        <dbReference type="Proteomes" id="UP000054804"/>
    </source>
</evidence>
<keyword evidence="5 7" id="KW-1133">Transmembrane helix</keyword>
<feature type="transmembrane region" description="Helical" evidence="7">
    <location>
        <begin position="123"/>
        <end position="148"/>
    </location>
</feature>
<name>A0A0W7WW64_9ACTN</name>
<dbReference type="GO" id="GO:0005886">
    <property type="term" value="C:plasma membrane"/>
    <property type="evidence" value="ECO:0007669"/>
    <property type="project" value="UniProtKB-SubCell"/>
</dbReference>
<feature type="transmembrane region" description="Helical" evidence="7">
    <location>
        <begin position="189"/>
        <end position="211"/>
    </location>
</feature>
<proteinExistence type="inferred from homology"/>
<dbReference type="InterPro" id="IPR000515">
    <property type="entry name" value="MetI-like"/>
</dbReference>
<keyword evidence="2 7" id="KW-0813">Transport</keyword>
<keyword evidence="10" id="KW-1185">Reference proteome</keyword>
<dbReference type="PROSITE" id="PS50928">
    <property type="entry name" value="ABC_TM1"/>
    <property type="match status" value="1"/>
</dbReference>
<keyword evidence="3" id="KW-1003">Cell membrane</keyword>
<dbReference type="Proteomes" id="UP000054804">
    <property type="component" value="Unassembled WGS sequence"/>
</dbReference>
<evidence type="ECO:0000256" key="7">
    <source>
        <dbReference type="RuleBase" id="RU363032"/>
    </source>
</evidence>
<evidence type="ECO:0000256" key="4">
    <source>
        <dbReference type="ARBA" id="ARBA00022692"/>
    </source>
</evidence>
<keyword evidence="4 7" id="KW-0812">Transmembrane</keyword>
<protein>
    <submittedName>
        <fullName evidence="9">Nitrate ABC transporter permease</fullName>
    </submittedName>
</protein>
<evidence type="ECO:0000256" key="1">
    <source>
        <dbReference type="ARBA" id="ARBA00004651"/>
    </source>
</evidence>
<gene>
    <name evidence="9" type="ORF">AT728_35390</name>
</gene>
<feature type="transmembrane region" description="Helical" evidence="7">
    <location>
        <begin position="78"/>
        <end position="102"/>
    </location>
</feature>
<comment type="subcellular location">
    <subcellularLocation>
        <location evidence="1 7">Cell membrane</location>
        <topology evidence="1 7">Multi-pass membrane protein</topology>
    </subcellularLocation>
</comment>
<dbReference type="InterPro" id="IPR035906">
    <property type="entry name" value="MetI-like_sf"/>
</dbReference>
<feature type="transmembrane region" description="Helical" evidence="7">
    <location>
        <begin position="232"/>
        <end position="253"/>
    </location>
</feature>
<dbReference type="RefSeq" id="WP_058851013.1">
    <property type="nucleotide sequence ID" value="NZ_LOCL01000052.1"/>
</dbReference>
<evidence type="ECO:0000256" key="3">
    <source>
        <dbReference type="ARBA" id="ARBA00022475"/>
    </source>
</evidence>
<dbReference type="SUPFAM" id="SSF161098">
    <property type="entry name" value="MetI-like"/>
    <property type="match status" value="1"/>
</dbReference>
<dbReference type="PANTHER" id="PTHR30151">
    <property type="entry name" value="ALKANE SULFONATE ABC TRANSPORTER-RELATED, MEMBRANE SUBUNIT"/>
    <property type="match status" value="1"/>
</dbReference>
<accession>A0A0W7WW64</accession>
<comment type="caution">
    <text evidence="9">The sequence shown here is derived from an EMBL/GenBank/DDBJ whole genome shotgun (WGS) entry which is preliminary data.</text>
</comment>
<evidence type="ECO:0000259" key="8">
    <source>
        <dbReference type="PROSITE" id="PS50928"/>
    </source>
</evidence>